<accession>A0AAU7D721</accession>
<evidence type="ECO:0000313" key="3">
    <source>
        <dbReference type="EMBL" id="XBH09652.1"/>
    </source>
</evidence>
<dbReference type="KEGG" id="epl:P4G45_14330"/>
<feature type="signal peptide" evidence="2">
    <location>
        <begin position="1"/>
        <end position="22"/>
    </location>
</feature>
<dbReference type="PROSITE" id="PS51257">
    <property type="entry name" value="PROKAR_LIPOPROTEIN"/>
    <property type="match status" value="1"/>
</dbReference>
<feature type="chain" id="PRO_5043288781" evidence="2">
    <location>
        <begin position="23"/>
        <end position="343"/>
    </location>
</feature>
<name>A0AAU7D721_9BACT</name>
<protein>
    <submittedName>
        <fullName evidence="4">SGNH/GDSL hydrolase family protein</fullName>
        <ecNumber evidence="4">3.1.-.-</ecNumber>
    </submittedName>
</protein>
<dbReference type="GO" id="GO:0016788">
    <property type="term" value="F:hydrolase activity, acting on ester bonds"/>
    <property type="evidence" value="ECO:0007669"/>
    <property type="project" value="InterPro"/>
</dbReference>
<gene>
    <name evidence="3" type="ORF">P4G45_14330</name>
    <name evidence="4" type="ORF">P8936_15285</name>
</gene>
<accession>A0AAU7CVI0</accession>
<dbReference type="PANTHER" id="PTHR45648">
    <property type="entry name" value="GDSL LIPASE/ACYLHYDROLASE FAMILY PROTEIN (AFU_ORTHOLOGUE AFUA_4G14700)"/>
    <property type="match status" value="1"/>
</dbReference>
<proteinExistence type="predicted"/>
<evidence type="ECO:0000256" key="2">
    <source>
        <dbReference type="SAM" id="SignalP"/>
    </source>
</evidence>
<sequence length="343" mass="34937">MRLRIGLLVVATFATSCSVAVASPLSPSQVTQIVSFGDSLSDAGNASIATLGAEPGPGYATRPVTGVPFPVGYFTNPPTATGPAGLWVDQLAAKLGITDPSPALAPLGGTNYAVGSAMTGSTNPADMQNQVNLFLATHLGGASSSALYTFWGGGDDILGAQNPITAADNIASQIKQVAADGGHNFLWLDLPGLGGVPALNGDPAAAAAANFASLEFDQEWATQVSTLDSLGINVIGVNIDTLYNDILANPGAYGFNNVTDACMATAGCNPDTFLYWDSLHPTTSADALVADLAYQDAFGSTVVTPEPPTITLFVLGGAGLLLLWRSKRNPLGAPHGLEGKTSM</sequence>
<reference evidence="4" key="1">
    <citation type="submission" date="2023-03" db="EMBL/GenBank/DDBJ databases">
        <title>Edaphobacter sp.</title>
        <authorList>
            <person name="Huber K.J."/>
            <person name="Papendorf J."/>
            <person name="Pilke C."/>
            <person name="Bunk B."/>
            <person name="Sproeer C."/>
            <person name="Pester M."/>
        </authorList>
    </citation>
    <scope>NUCLEOTIDE SEQUENCE</scope>
    <source>
        <strain evidence="3">DSM 109919</strain>
        <strain evidence="4">DSM 109920</strain>
    </source>
</reference>
<dbReference type="InterPro" id="IPR036514">
    <property type="entry name" value="SGNH_hydro_sf"/>
</dbReference>
<organism evidence="4">
    <name type="scientific">Edaphobacter paludis</name>
    <dbReference type="NCBI Taxonomy" id="3035702"/>
    <lineage>
        <taxon>Bacteria</taxon>
        <taxon>Pseudomonadati</taxon>
        <taxon>Acidobacteriota</taxon>
        <taxon>Terriglobia</taxon>
        <taxon>Terriglobales</taxon>
        <taxon>Acidobacteriaceae</taxon>
        <taxon>Edaphobacter</taxon>
    </lineage>
</organism>
<keyword evidence="1 4" id="KW-0378">Hydrolase</keyword>
<dbReference type="EC" id="3.1.-.-" evidence="4"/>
<dbReference type="CDD" id="cd01846">
    <property type="entry name" value="fatty_acyltransferase_like"/>
    <property type="match status" value="1"/>
</dbReference>
<dbReference type="InterPro" id="IPR051058">
    <property type="entry name" value="GDSL_Est/Lipase"/>
</dbReference>
<dbReference type="InterPro" id="IPR001087">
    <property type="entry name" value="GDSL"/>
</dbReference>
<dbReference type="RefSeq" id="WP_348267160.1">
    <property type="nucleotide sequence ID" value="NZ_CP121194.1"/>
</dbReference>
<dbReference type="EMBL" id="CP121194">
    <property type="protein sequence ID" value="XBH09652.1"/>
    <property type="molecule type" value="Genomic_DNA"/>
</dbReference>
<dbReference type="Pfam" id="PF00657">
    <property type="entry name" value="Lipase_GDSL"/>
    <property type="match status" value="1"/>
</dbReference>
<evidence type="ECO:0000313" key="4">
    <source>
        <dbReference type="EMBL" id="XBH13038.1"/>
    </source>
</evidence>
<dbReference type="Gene3D" id="3.40.50.1110">
    <property type="entry name" value="SGNH hydrolase"/>
    <property type="match status" value="1"/>
</dbReference>
<evidence type="ECO:0000256" key="1">
    <source>
        <dbReference type="ARBA" id="ARBA00022801"/>
    </source>
</evidence>
<dbReference type="EMBL" id="CP121195">
    <property type="protein sequence ID" value="XBH13038.1"/>
    <property type="molecule type" value="Genomic_DNA"/>
</dbReference>
<dbReference type="PANTHER" id="PTHR45648:SF22">
    <property type="entry name" value="GDSL LIPASE_ACYLHYDROLASE FAMILY PROTEIN (AFU_ORTHOLOGUE AFUA_4G14700)"/>
    <property type="match status" value="1"/>
</dbReference>
<dbReference type="SUPFAM" id="SSF52266">
    <property type="entry name" value="SGNH hydrolase"/>
    <property type="match status" value="1"/>
</dbReference>
<dbReference type="AlphaFoldDB" id="A0AAU7D721"/>
<keyword evidence="2" id="KW-0732">Signal</keyword>